<feature type="chain" id="PRO_5002221448" evidence="2">
    <location>
        <begin position="23"/>
        <end position="161"/>
    </location>
</feature>
<keyword evidence="2" id="KW-0732">Signal</keyword>
<accession>A0A0C9V5K2</accession>
<feature type="compositionally biased region" description="Acidic residues" evidence="1">
    <location>
        <begin position="41"/>
        <end position="54"/>
    </location>
</feature>
<sequence>MVSTSVSVLGVLFSFLLDTVSDVSVTYHSDADQRYGGKFEQEEEEDDQEDEMDTNIDWPSSNKDHDISSISGVKKVEDNVINQKDKPKGKFESFDEAMAEYLKKPPNKCAVISELIELLNPSHKQLLMGYMMVKWAKPISWKSDIELRTWDYTDFIDSVPK</sequence>
<evidence type="ECO:0000256" key="1">
    <source>
        <dbReference type="SAM" id="MobiDB-lite"/>
    </source>
</evidence>
<proteinExistence type="predicted"/>
<evidence type="ECO:0000313" key="3">
    <source>
        <dbReference type="EMBL" id="KIJ32770.1"/>
    </source>
</evidence>
<feature type="region of interest" description="Disordered" evidence="1">
    <location>
        <begin position="34"/>
        <end position="69"/>
    </location>
</feature>
<protein>
    <submittedName>
        <fullName evidence="3">Uncharacterized protein</fullName>
    </submittedName>
</protein>
<feature type="signal peptide" evidence="2">
    <location>
        <begin position="1"/>
        <end position="22"/>
    </location>
</feature>
<dbReference type="EMBL" id="KN837222">
    <property type="protein sequence ID" value="KIJ32770.1"/>
    <property type="molecule type" value="Genomic_DNA"/>
</dbReference>
<gene>
    <name evidence="3" type="ORF">M422DRAFT_265406</name>
</gene>
<keyword evidence="4" id="KW-1185">Reference proteome</keyword>
<reference evidence="3 4" key="1">
    <citation type="submission" date="2014-06" db="EMBL/GenBank/DDBJ databases">
        <title>Evolutionary Origins and Diversification of the Mycorrhizal Mutualists.</title>
        <authorList>
            <consortium name="DOE Joint Genome Institute"/>
            <consortium name="Mycorrhizal Genomics Consortium"/>
            <person name="Kohler A."/>
            <person name="Kuo A."/>
            <person name="Nagy L.G."/>
            <person name="Floudas D."/>
            <person name="Copeland A."/>
            <person name="Barry K.W."/>
            <person name="Cichocki N."/>
            <person name="Veneault-Fourrey C."/>
            <person name="LaButti K."/>
            <person name="Lindquist E.A."/>
            <person name="Lipzen A."/>
            <person name="Lundell T."/>
            <person name="Morin E."/>
            <person name="Murat C."/>
            <person name="Riley R."/>
            <person name="Ohm R."/>
            <person name="Sun H."/>
            <person name="Tunlid A."/>
            <person name="Henrissat B."/>
            <person name="Grigoriev I.V."/>
            <person name="Hibbett D.S."/>
            <person name="Martin F."/>
        </authorList>
    </citation>
    <scope>NUCLEOTIDE SEQUENCE [LARGE SCALE GENOMIC DNA]</scope>
    <source>
        <strain evidence="3 4">SS14</strain>
    </source>
</reference>
<evidence type="ECO:0000313" key="4">
    <source>
        <dbReference type="Proteomes" id="UP000054279"/>
    </source>
</evidence>
<dbReference type="HOGENOM" id="CLU_1644773_0_0_1"/>
<dbReference type="Proteomes" id="UP000054279">
    <property type="component" value="Unassembled WGS sequence"/>
</dbReference>
<organism evidence="3 4">
    <name type="scientific">Sphaerobolus stellatus (strain SS14)</name>
    <dbReference type="NCBI Taxonomy" id="990650"/>
    <lineage>
        <taxon>Eukaryota</taxon>
        <taxon>Fungi</taxon>
        <taxon>Dikarya</taxon>
        <taxon>Basidiomycota</taxon>
        <taxon>Agaricomycotina</taxon>
        <taxon>Agaricomycetes</taxon>
        <taxon>Phallomycetidae</taxon>
        <taxon>Geastrales</taxon>
        <taxon>Sphaerobolaceae</taxon>
        <taxon>Sphaerobolus</taxon>
    </lineage>
</organism>
<dbReference type="AlphaFoldDB" id="A0A0C9V5K2"/>
<evidence type="ECO:0000256" key="2">
    <source>
        <dbReference type="SAM" id="SignalP"/>
    </source>
</evidence>
<name>A0A0C9V5K2_SPHS4</name>